<accession>A0A392TDV7</accession>
<protein>
    <submittedName>
        <fullName evidence="1">Uncharacterized protein</fullName>
    </submittedName>
</protein>
<sequence>MKMDCTVKAAAATEREEKLDYNEFLL</sequence>
<proteinExistence type="predicted"/>
<dbReference type="AlphaFoldDB" id="A0A392TDV7"/>
<dbReference type="EMBL" id="LXQA010561644">
    <property type="protein sequence ID" value="MCI59343.1"/>
    <property type="molecule type" value="Genomic_DNA"/>
</dbReference>
<evidence type="ECO:0000313" key="1">
    <source>
        <dbReference type="EMBL" id="MCI59343.1"/>
    </source>
</evidence>
<dbReference type="Proteomes" id="UP000265520">
    <property type="component" value="Unassembled WGS sequence"/>
</dbReference>
<name>A0A392TDV7_9FABA</name>
<reference evidence="1 2" key="1">
    <citation type="journal article" date="2018" name="Front. Plant Sci.">
        <title>Red Clover (Trifolium pratense) and Zigzag Clover (T. medium) - A Picture of Genomic Similarities and Differences.</title>
        <authorList>
            <person name="Dluhosova J."/>
            <person name="Istvanek J."/>
            <person name="Nedelnik J."/>
            <person name="Repkova J."/>
        </authorList>
    </citation>
    <scope>NUCLEOTIDE SEQUENCE [LARGE SCALE GENOMIC DNA]</scope>
    <source>
        <strain evidence="2">cv. 10/8</strain>
        <tissue evidence="1">Leaf</tissue>
    </source>
</reference>
<organism evidence="1 2">
    <name type="scientific">Trifolium medium</name>
    <dbReference type="NCBI Taxonomy" id="97028"/>
    <lineage>
        <taxon>Eukaryota</taxon>
        <taxon>Viridiplantae</taxon>
        <taxon>Streptophyta</taxon>
        <taxon>Embryophyta</taxon>
        <taxon>Tracheophyta</taxon>
        <taxon>Spermatophyta</taxon>
        <taxon>Magnoliopsida</taxon>
        <taxon>eudicotyledons</taxon>
        <taxon>Gunneridae</taxon>
        <taxon>Pentapetalae</taxon>
        <taxon>rosids</taxon>
        <taxon>fabids</taxon>
        <taxon>Fabales</taxon>
        <taxon>Fabaceae</taxon>
        <taxon>Papilionoideae</taxon>
        <taxon>50 kb inversion clade</taxon>
        <taxon>NPAAA clade</taxon>
        <taxon>Hologalegina</taxon>
        <taxon>IRL clade</taxon>
        <taxon>Trifolieae</taxon>
        <taxon>Trifolium</taxon>
    </lineage>
</organism>
<keyword evidence="2" id="KW-1185">Reference proteome</keyword>
<evidence type="ECO:0000313" key="2">
    <source>
        <dbReference type="Proteomes" id="UP000265520"/>
    </source>
</evidence>
<comment type="caution">
    <text evidence="1">The sequence shown here is derived from an EMBL/GenBank/DDBJ whole genome shotgun (WGS) entry which is preliminary data.</text>
</comment>
<feature type="non-terminal residue" evidence="1">
    <location>
        <position position="26"/>
    </location>
</feature>